<dbReference type="InterPro" id="IPR016193">
    <property type="entry name" value="Cytidine_deaminase-like"/>
</dbReference>
<dbReference type="InterPro" id="IPR015067">
    <property type="entry name" value="DUF1893_TM1506-like"/>
</dbReference>
<organism evidence="1 2">
    <name type="scientific">Candidatus Bacteroides merdavium</name>
    <dbReference type="NCBI Taxonomy" id="2838472"/>
    <lineage>
        <taxon>Bacteria</taxon>
        <taxon>Pseudomonadati</taxon>
        <taxon>Bacteroidota</taxon>
        <taxon>Bacteroidia</taxon>
        <taxon>Bacteroidales</taxon>
        <taxon>Bacteroidaceae</taxon>
        <taxon>Bacteroides</taxon>
    </lineage>
</organism>
<protein>
    <submittedName>
        <fullName evidence="1">DUF1893 domain-containing protein</fullName>
    </submittedName>
</protein>
<sequence length="139" mass="15384">MKELIDMLHAGEYSCVIANGDRIRTFTQRGVADLYDLLVQEPEFLHGASVADKVIGKAAASLMVLGGVCEVYTRTISRPALQLLQEAGAMVTCDEVVDHIINRDRTGWCPLEQASRDLHSAKEIFPVIEKFIANLRKKA</sequence>
<dbReference type="EMBL" id="DXAV01000068">
    <property type="protein sequence ID" value="HIZ92111.1"/>
    <property type="molecule type" value="Genomic_DNA"/>
</dbReference>
<dbReference type="Pfam" id="PF08973">
    <property type="entry name" value="TM1506"/>
    <property type="match status" value="1"/>
</dbReference>
<reference evidence="1" key="2">
    <citation type="submission" date="2021-04" db="EMBL/GenBank/DDBJ databases">
        <authorList>
            <person name="Gilroy R."/>
        </authorList>
    </citation>
    <scope>NUCLEOTIDE SEQUENCE</scope>
    <source>
        <strain evidence="1">CHK118-2852</strain>
    </source>
</reference>
<accession>A0A9D2GZZ9</accession>
<evidence type="ECO:0000313" key="2">
    <source>
        <dbReference type="Proteomes" id="UP000824108"/>
    </source>
</evidence>
<proteinExistence type="predicted"/>
<dbReference type="Gene3D" id="3.40.140.30">
    <property type="entry name" value="Hypothetical protein TM1506"/>
    <property type="match status" value="1"/>
</dbReference>
<dbReference type="SUPFAM" id="SSF53927">
    <property type="entry name" value="Cytidine deaminase-like"/>
    <property type="match status" value="1"/>
</dbReference>
<gene>
    <name evidence="1" type="ORF">H9807_08350</name>
</gene>
<dbReference type="InterPro" id="IPR037081">
    <property type="entry name" value="Hyp_TM1506"/>
</dbReference>
<name>A0A9D2GZZ9_9BACE</name>
<comment type="caution">
    <text evidence="1">The sequence shown here is derived from an EMBL/GenBank/DDBJ whole genome shotgun (WGS) entry which is preliminary data.</text>
</comment>
<dbReference type="Proteomes" id="UP000824108">
    <property type="component" value="Unassembled WGS sequence"/>
</dbReference>
<dbReference type="GO" id="GO:0003824">
    <property type="term" value="F:catalytic activity"/>
    <property type="evidence" value="ECO:0007669"/>
    <property type="project" value="InterPro"/>
</dbReference>
<dbReference type="AlphaFoldDB" id="A0A9D2GZZ9"/>
<reference evidence="1" key="1">
    <citation type="journal article" date="2021" name="PeerJ">
        <title>Extensive microbial diversity within the chicken gut microbiome revealed by metagenomics and culture.</title>
        <authorList>
            <person name="Gilroy R."/>
            <person name="Ravi A."/>
            <person name="Getino M."/>
            <person name="Pursley I."/>
            <person name="Horton D.L."/>
            <person name="Alikhan N.F."/>
            <person name="Baker D."/>
            <person name="Gharbi K."/>
            <person name="Hall N."/>
            <person name="Watson M."/>
            <person name="Adriaenssens E.M."/>
            <person name="Foster-Nyarko E."/>
            <person name="Jarju S."/>
            <person name="Secka A."/>
            <person name="Antonio M."/>
            <person name="Oren A."/>
            <person name="Chaudhuri R.R."/>
            <person name="La Ragione R."/>
            <person name="Hildebrand F."/>
            <person name="Pallen M.J."/>
        </authorList>
    </citation>
    <scope>NUCLEOTIDE SEQUENCE</scope>
    <source>
        <strain evidence="1">CHK118-2852</strain>
    </source>
</reference>
<evidence type="ECO:0000313" key="1">
    <source>
        <dbReference type="EMBL" id="HIZ92111.1"/>
    </source>
</evidence>